<dbReference type="InterPro" id="IPR036611">
    <property type="entry name" value="Trigger_fac_ribosome-bd_sf"/>
</dbReference>
<organism evidence="3 4">
    <name type="scientific">Triparma columacea</name>
    <dbReference type="NCBI Taxonomy" id="722753"/>
    <lineage>
        <taxon>Eukaryota</taxon>
        <taxon>Sar</taxon>
        <taxon>Stramenopiles</taxon>
        <taxon>Ochrophyta</taxon>
        <taxon>Bolidophyceae</taxon>
        <taxon>Parmales</taxon>
        <taxon>Triparmaceae</taxon>
        <taxon>Triparma</taxon>
    </lineage>
</organism>
<protein>
    <recommendedName>
        <fullName evidence="2">Trigger factor ribosome-binding bacterial domain-containing protein</fullName>
    </recommendedName>
</protein>
<dbReference type="SUPFAM" id="SSF102735">
    <property type="entry name" value="Trigger factor ribosome-binding domain"/>
    <property type="match status" value="1"/>
</dbReference>
<sequence>MSRRHGRSNVQISINPTSTILYDAITEVARGSDGESSELSKVTGFSGCSIRLPDPERITEYEITIDGDAADLGKFSEAIYKKILGDAKNQRFQGFRPGTIPPHLLGAYKNFAADETARETVLEALQQNDVNPFDRSREEMTFSAVSFVPSKKKKKGGKKKKKVVEGGDAQVANAEPEPLTFESLESAVKGGWEPGTSFSFIAKVSGQARGMDVLSTGTRDNGLEKMYGQ</sequence>
<dbReference type="GO" id="GO:0015031">
    <property type="term" value="P:protein transport"/>
    <property type="evidence" value="ECO:0007669"/>
    <property type="project" value="InterPro"/>
</dbReference>
<evidence type="ECO:0000313" key="4">
    <source>
        <dbReference type="Proteomes" id="UP001165065"/>
    </source>
</evidence>
<evidence type="ECO:0000259" key="2">
    <source>
        <dbReference type="Pfam" id="PF05697"/>
    </source>
</evidence>
<feature type="domain" description="Trigger factor ribosome-binding bacterial" evidence="2">
    <location>
        <begin position="60"/>
        <end position="143"/>
    </location>
</feature>
<dbReference type="Gene3D" id="3.30.70.1050">
    <property type="entry name" value="Trigger factor ribosome-binding domain"/>
    <property type="match status" value="1"/>
</dbReference>
<dbReference type="InterPro" id="IPR008881">
    <property type="entry name" value="Trigger_fac_ribosome-bd_bac"/>
</dbReference>
<dbReference type="Pfam" id="PF05697">
    <property type="entry name" value="Trigger_N"/>
    <property type="match status" value="1"/>
</dbReference>
<dbReference type="Proteomes" id="UP001165065">
    <property type="component" value="Unassembled WGS sequence"/>
</dbReference>
<accession>A0A9W7GC51</accession>
<evidence type="ECO:0000256" key="1">
    <source>
        <dbReference type="SAM" id="MobiDB-lite"/>
    </source>
</evidence>
<reference evidence="4" key="1">
    <citation type="journal article" date="2023" name="Commun. Biol.">
        <title>Genome analysis of Parmales, the sister group of diatoms, reveals the evolutionary specialization of diatoms from phago-mixotrophs to photoautotrophs.</title>
        <authorList>
            <person name="Ban H."/>
            <person name="Sato S."/>
            <person name="Yoshikawa S."/>
            <person name="Yamada K."/>
            <person name="Nakamura Y."/>
            <person name="Ichinomiya M."/>
            <person name="Sato N."/>
            <person name="Blanc-Mathieu R."/>
            <person name="Endo H."/>
            <person name="Kuwata A."/>
            <person name="Ogata H."/>
        </authorList>
    </citation>
    <scope>NUCLEOTIDE SEQUENCE [LARGE SCALE GENOMIC DNA]</scope>
</reference>
<name>A0A9W7GC51_9STRA</name>
<evidence type="ECO:0000313" key="3">
    <source>
        <dbReference type="EMBL" id="GMI40875.1"/>
    </source>
</evidence>
<gene>
    <name evidence="3" type="ORF">TrCOL_g4341</name>
</gene>
<dbReference type="EMBL" id="BRYA01000138">
    <property type="protein sequence ID" value="GMI40875.1"/>
    <property type="molecule type" value="Genomic_DNA"/>
</dbReference>
<dbReference type="GO" id="GO:0006457">
    <property type="term" value="P:protein folding"/>
    <property type="evidence" value="ECO:0007669"/>
    <property type="project" value="InterPro"/>
</dbReference>
<feature type="region of interest" description="Disordered" evidence="1">
    <location>
        <begin position="156"/>
        <end position="176"/>
    </location>
</feature>
<dbReference type="OrthoDB" id="42315at2759"/>
<comment type="caution">
    <text evidence="3">The sequence shown here is derived from an EMBL/GenBank/DDBJ whole genome shotgun (WGS) entry which is preliminary data.</text>
</comment>
<keyword evidence="4" id="KW-1185">Reference proteome</keyword>
<proteinExistence type="predicted"/>
<dbReference type="AlphaFoldDB" id="A0A9W7GC51"/>